<dbReference type="CDD" id="cd00352">
    <property type="entry name" value="Gn_AT_II"/>
    <property type="match status" value="1"/>
</dbReference>
<dbReference type="SUPFAM" id="SSF56235">
    <property type="entry name" value="N-terminal nucleophile aminohydrolases (Ntn hydrolases)"/>
    <property type="match status" value="1"/>
</dbReference>
<reference evidence="5" key="1">
    <citation type="submission" date="2020-05" db="EMBL/GenBank/DDBJ databases">
        <authorList>
            <person name="Chiriac C."/>
            <person name="Salcher M."/>
            <person name="Ghai R."/>
            <person name="Kavagutti S V."/>
        </authorList>
    </citation>
    <scope>NUCLEOTIDE SEQUENCE</scope>
</reference>
<proteinExistence type="predicted"/>
<keyword evidence="1" id="KW-0808">Transferase</keyword>
<dbReference type="PROSITE" id="PS51278">
    <property type="entry name" value="GATASE_TYPE_2"/>
    <property type="match status" value="1"/>
</dbReference>
<evidence type="ECO:0000259" key="4">
    <source>
        <dbReference type="PROSITE" id="PS51278"/>
    </source>
</evidence>
<feature type="compositionally biased region" description="Low complexity" evidence="3">
    <location>
        <begin position="248"/>
        <end position="265"/>
    </location>
</feature>
<name>A0A6J5T7A6_9CAUD</name>
<evidence type="ECO:0000256" key="3">
    <source>
        <dbReference type="SAM" id="MobiDB-lite"/>
    </source>
</evidence>
<organism evidence="5">
    <name type="scientific">uncultured Caudovirales phage</name>
    <dbReference type="NCBI Taxonomy" id="2100421"/>
    <lineage>
        <taxon>Viruses</taxon>
        <taxon>Duplodnaviria</taxon>
        <taxon>Heunggongvirae</taxon>
        <taxon>Uroviricota</taxon>
        <taxon>Caudoviricetes</taxon>
        <taxon>Peduoviridae</taxon>
        <taxon>Maltschvirus</taxon>
        <taxon>Maltschvirus maltsch</taxon>
    </lineage>
</organism>
<dbReference type="Pfam" id="PF13522">
    <property type="entry name" value="GATase_6"/>
    <property type="match status" value="1"/>
</dbReference>
<dbReference type="GO" id="GO:0016740">
    <property type="term" value="F:transferase activity"/>
    <property type="evidence" value="ECO:0007669"/>
    <property type="project" value="UniProtKB-KW"/>
</dbReference>
<dbReference type="PANTHER" id="PTHR11907">
    <property type="entry name" value="AMIDOPHOSPHORIBOSYLTRANSFERASE"/>
    <property type="match status" value="1"/>
</dbReference>
<feature type="region of interest" description="Disordered" evidence="3">
    <location>
        <begin position="247"/>
        <end position="266"/>
    </location>
</feature>
<sequence length="404" mass="45844">MCGIVGAIAKHNGGLLKQHEDTFMQLLYADVVRGDDSTGIIGIEKDSSFHIAKESTQAAWFQAVFDNSDIYKSMWKNGKAYIGHNRKSTVGLTNDTNAHPFVINDEFAMVHNGTLYNHKTLANTEVDSEALATVLAKAFEETDYMASLEETLGRVHGAYALAMYDQRHHTVRLLRNKERPLAYAETPNGWFFASEGAMLFWIMSRNGYDMSKVKILTVPEHTLLSFDLDTNQMASEEVVPKKQIPPVTTTRMHTGGKTTTKPAPTSLEGMSKNAYKRFRRKLLNKRIEWWVEDYIETNFPLSEKDGETLFNLMGVCDDLMDDHIIMCKVDIKKLNLLSNELIERLWYGEVTDISYDTKTKVVSIIIENSLPLPVSIRKEKPEIIDGDYIKRKLDEAEEAIPVVH</sequence>
<evidence type="ECO:0000256" key="1">
    <source>
        <dbReference type="ARBA" id="ARBA00022679"/>
    </source>
</evidence>
<dbReference type="EMBL" id="LR797813">
    <property type="protein sequence ID" value="CAB4240650.1"/>
    <property type="molecule type" value="Genomic_DNA"/>
</dbReference>
<dbReference type="InterPro" id="IPR029055">
    <property type="entry name" value="Ntn_hydrolases_N"/>
</dbReference>
<keyword evidence="2" id="KW-0315">Glutamine amidotransferase</keyword>
<dbReference type="InterPro" id="IPR017932">
    <property type="entry name" value="GATase_2_dom"/>
</dbReference>
<gene>
    <name evidence="5" type="ORF">UFOVP39_35</name>
</gene>
<evidence type="ECO:0000313" key="5">
    <source>
        <dbReference type="EMBL" id="CAB4240650.1"/>
    </source>
</evidence>
<feature type="domain" description="Glutamine amidotransferase type-2" evidence="4">
    <location>
        <begin position="2"/>
        <end position="229"/>
    </location>
</feature>
<evidence type="ECO:0000256" key="2">
    <source>
        <dbReference type="ARBA" id="ARBA00022962"/>
    </source>
</evidence>
<dbReference type="Gene3D" id="3.60.20.10">
    <property type="entry name" value="Glutamine Phosphoribosylpyrophosphate, subunit 1, domain 1"/>
    <property type="match status" value="1"/>
</dbReference>
<protein>
    <submittedName>
        <fullName evidence="5">Gn_AT_II domain containing protein</fullName>
    </submittedName>
</protein>
<accession>A0A6J5T7A6</accession>